<organism evidence="1">
    <name type="scientific">hydrothermal vent metagenome</name>
    <dbReference type="NCBI Taxonomy" id="652676"/>
    <lineage>
        <taxon>unclassified sequences</taxon>
        <taxon>metagenomes</taxon>
        <taxon>ecological metagenomes</taxon>
    </lineage>
</organism>
<name>A0A3B0QYI9_9ZZZZ</name>
<reference evidence="1" key="1">
    <citation type="submission" date="2018-06" db="EMBL/GenBank/DDBJ databases">
        <authorList>
            <person name="Zhirakovskaya E."/>
        </authorList>
    </citation>
    <scope>NUCLEOTIDE SEQUENCE</scope>
</reference>
<accession>A0A3B0QYI9</accession>
<sequence length="280" mass="30874">MWRSRYSVLALLTICILFFVAACDTSNKTQSKVNSQSALWEEYISSHTTGLVSRDSNISVRFVGDVATAAQVGKSAEAYIEIIPKVKASVTFSDTKGIVIVPSVELASGAQYNFIIKGKELLKLPTATGLSDYEFIVQVIKQEFEVMLTGISPDPLDNKKMAVHGTLVTADKEDADKIEKIVSSKYLDKGMPLKWEHSFNGKRHEFIISGVERQKKDSSLKISWNGGAIGQDMRGELEVEVPAQGVFKVMDVRAVRGEKPFVGIYFSSNVSTRQNIKGLI</sequence>
<dbReference type="PROSITE" id="PS51257">
    <property type="entry name" value="PROKAR_LIPOPROTEIN"/>
    <property type="match status" value="1"/>
</dbReference>
<dbReference type="EMBL" id="UOEA01000083">
    <property type="protein sequence ID" value="VAV85169.1"/>
    <property type="molecule type" value="Genomic_DNA"/>
</dbReference>
<proteinExistence type="predicted"/>
<evidence type="ECO:0000313" key="1">
    <source>
        <dbReference type="EMBL" id="VAV85169.1"/>
    </source>
</evidence>
<dbReference type="AlphaFoldDB" id="A0A3B0QYI9"/>
<gene>
    <name evidence="1" type="ORF">MNBD_DELTA01-1680</name>
</gene>
<protein>
    <submittedName>
        <fullName evidence="1">Uncharacterized protein</fullName>
    </submittedName>
</protein>